<protein>
    <submittedName>
        <fullName evidence="1">Uncharacterized protein</fullName>
    </submittedName>
</protein>
<name>A0A445M3A2_GLYSO</name>
<sequence length="87" mass="10282">MEREKVREKERWSGTGFRAEWRNGRRRRIGSRLASTESEAAVKLCLVFRSDLISEILPPVFFKFILISAYQIRNASRFKFIVSMQKV</sequence>
<evidence type="ECO:0000313" key="2">
    <source>
        <dbReference type="Proteomes" id="UP000289340"/>
    </source>
</evidence>
<evidence type="ECO:0000313" key="1">
    <source>
        <dbReference type="EMBL" id="RZC30085.1"/>
    </source>
</evidence>
<accession>A0A445M3A2</accession>
<dbReference type="EMBL" id="QZWG01000001">
    <property type="protein sequence ID" value="RZC30085.1"/>
    <property type="molecule type" value="Genomic_DNA"/>
</dbReference>
<dbReference type="Proteomes" id="UP000289340">
    <property type="component" value="Chromosome 1"/>
</dbReference>
<reference evidence="1 2" key="1">
    <citation type="submission" date="2018-09" db="EMBL/GenBank/DDBJ databases">
        <title>A high-quality reference genome of wild soybean provides a powerful tool to mine soybean genomes.</title>
        <authorList>
            <person name="Xie M."/>
            <person name="Chung C.Y.L."/>
            <person name="Li M.-W."/>
            <person name="Wong F.-L."/>
            <person name="Chan T.-F."/>
            <person name="Lam H.-M."/>
        </authorList>
    </citation>
    <scope>NUCLEOTIDE SEQUENCE [LARGE SCALE GENOMIC DNA]</scope>
    <source>
        <strain evidence="2">cv. W05</strain>
        <tissue evidence="1">Hypocotyl of etiolated seedlings</tissue>
    </source>
</reference>
<proteinExistence type="predicted"/>
<keyword evidence="2" id="KW-1185">Reference proteome</keyword>
<organism evidence="1 2">
    <name type="scientific">Glycine soja</name>
    <name type="common">Wild soybean</name>
    <dbReference type="NCBI Taxonomy" id="3848"/>
    <lineage>
        <taxon>Eukaryota</taxon>
        <taxon>Viridiplantae</taxon>
        <taxon>Streptophyta</taxon>
        <taxon>Embryophyta</taxon>
        <taxon>Tracheophyta</taxon>
        <taxon>Spermatophyta</taxon>
        <taxon>Magnoliopsida</taxon>
        <taxon>eudicotyledons</taxon>
        <taxon>Gunneridae</taxon>
        <taxon>Pentapetalae</taxon>
        <taxon>rosids</taxon>
        <taxon>fabids</taxon>
        <taxon>Fabales</taxon>
        <taxon>Fabaceae</taxon>
        <taxon>Papilionoideae</taxon>
        <taxon>50 kb inversion clade</taxon>
        <taxon>NPAAA clade</taxon>
        <taxon>indigoferoid/millettioid clade</taxon>
        <taxon>Phaseoleae</taxon>
        <taxon>Glycine</taxon>
        <taxon>Glycine subgen. Soja</taxon>
    </lineage>
</organism>
<dbReference type="AlphaFoldDB" id="A0A445M3A2"/>
<comment type="caution">
    <text evidence="1">The sequence shown here is derived from an EMBL/GenBank/DDBJ whole genome shotgun (WGS) entry which is preliminary data.</text>
</comment>
<gene>
    <name evidence="1" type="ORF">D0Y65_001620</name>
</gene>